<dbReference type="PANTHER" id="PTHR24379">
    <property type="entry name" value="KRAB AND ZINC FINGER DOMAIN-CONTAINING"/>
    <property type="match status" value="1"/>
</dbReference>
<accession>A0A260YQY0</accession>
<dbReference type="EMBL" id="NMWX01000827">
    <property type="protein sequence ID" value="OZF75811.1"/>
    <property type="molecule type" value="Genomic_DNA"/>
</dbReference>
<protein>
    <submittedName>
        <fullName evidence="1">Uncharacterized protein</fullName>
    </submittedName>
</protein>
<dbReference type="eggNOG" id="KOG1721">
    <property type="taxonomic scope" value="Eukaryota"/>
</dbReference>
<dbReference type="Pfam" id="PF00096">
    <property type="entry name" value="zf-C2H2"/>
    <property type="match status" value="2"/>
</dbReference>
<evidence type="ECO:0000313" key="2">
    <source>
        <dbReference type="Proteomes" id="UP000216624"/>
    </source>
</evidence>
<dbReference type="PROSITE" id="PS00028">
    <property type="entry name" value="ZINC_FINGER_C2H2_1"/>
    <property type="match status" value="2"/>
</dbReference>
<dbReference type="CTD" id="9820957"/>
<dbReference type="PROSITE" id="PS50157">
    <property type="entry name" value="ZINC_FINGER_C2H2_2"/>
    <property type="match status" value="2"/>
</dbReference>
<dbReference type="OrthoDB" id="8114442at2759"/>
<gene>
    <name evidence="1" type="ORF">FL82_11887</name>
</gene>
<dbReference type="GO" id="GO:0008270">
    <property type="term" value="F:zinc ion binding"/>
    <property type="evidence" value="ECO:0007669"/>
    <property type="project" value="UniProtKB-KW"/>
</dbReference>
<dbReference type="SUPFAM" id="SSF57667">
    <property type="entry name" value="beta-beta-alpha zinc fingers"/>
    <property type="match status" value="2"/>
</dbReference>
<name>A0A260YQY0_CAERE</name>
<dbReference type="SMART" id="SM00355">
    <property type="entry name" value="ZnF_C2H2"/>
    <property type="match status" value="4"/>
</dbReference>
<keyword evidence="2" id="KW-1185">Reference proteome</keyword>
<reference evidence="1" key="1">
    <citation type="submission" date="2017-08" db="EMBL/GenBank/DDBJ databases">
        <authorList>
            <person name="de Groot N.N."/>
        </authorList>
    </citation>
    <scope>NUCLEOTIDE SEQUENCE [LARGE SCALE GENOMIC DNA]</scope>
    <source>
        <strain evidence="1">PX439</strain>
    </source>
</reference>
<dbReference type="Gene3D" id="3.30.160.60">
    <property type="entry name" value="Classic Zinc Finger"/>
    <property type="match status" value="2"/>
</dbReference>
<dbReference type="InterPro" id="IPR013087">
    <property type="entry name" value="Znf_C2H2_type"/>
</dbReference>
<sequence length="207" mass="23716">MISSFQNSGMMAFESAEIQLPRKDFGKKSSNLEQSIQKIKVRKSLLMAEICSSNKEKDNSKNEENNKPKFVSKAAVKFPTAEGLLPPGGSYICDECKSDERTPFQLCEHKAIYHCPVDQRVWRCVYCNTTFGRRGGLRRHVQMVHMQMMHKCPIENCPHPGYKCTKALNAHVRTHTRPYACDRCDAAYARKNDLQNHQLIHNNQLSL</sequence>
<evidence type="ECO:0000313" key="1">
    <source>
        <dbReference type="EMBL" id="OZF75811.1"/>
    </source>
</evidence>
<dbReference type="OMA" id="PFQLCEH"/>
<dbReference type="KEGG" id="crq:GCK72_005945"/>
<dbReference type="HOGENOM" id="CLU_119204_0_0_1"/>
<dbReference type="PANTHER" id="PTHR24379:SF121">
    <property type="entry name" value="C2H2-TYPE DOMAIN-CONTAINING PROTEIN"/>
    <property type="match status" value="1"/>
</dbReference>
<dbReference type="Proteomes" id="UP000216624">
    <property type="component" value="Unassembled WGS sequence"/>
</dbReference>
<organism evidence="1 2">
    <name type="scientific">Caenorhabditis remanei</name>
    <name type="common">Caenorhabditis vulgaris</name>
    <dbReference type="NCBI Taxonomy" id="31234"/>
    <lineage>
        <taxon>Eukaryota</taxon>
        <taxon>Metazoa</taxon>
        <taxon>Ecdysozoa</taxon>
        <taxon>Nematoda</taxon>
        <taxon>Chromadorea</taxon>
        <taxon>Rhabditida</taxon>
        <taxon>Rhabditina</taxon>
        <taxon>Rhabditomorpha</taxon>
        <taxon>Rhabditoidea</taxon>
        <taxon>Rhabditidae</taxon>
        <taxon>Peloderinae</taxon>
        <taxon>Caenorhabditis</taxon>
    </lineage>
</organism>
<feature type="non-terminal residue" evidence="1">
    <location>
        <position position="1"/>
    </location>
</feature>
<dbReference type="InterPro" id="IPR036236">
    <property type="entry name" value="Znf_C2H2_sf"/>
</dbReference>
<comment type="caution">
    <text evidence="1">The sequence shown here is derived from an EMBL/GenBank/DDBJ whole genome shotgun (WGS) entry which is preliminary data.</text>
</comment>
<proteinExistence type="predicted"/>
<dbReference type="STRING" id="31234.E3M4D7"/>